<accession>A0A926DQ30</accession>
<dbReference type="AlphaFoldDB" id="A0A926DQ30"/>
<sequence length="223" mass="24673">MKRGRKEFVVFGLGKFGESIAIMLGRLGCNVLAVDKSEEKVDEVSQYVTHAVQADATDMDSLKTLGVSNFDVAIIAISQDMQSSIMTTMLVKDLGVSYIIAKAQNELHKKVLERIGADRIVFPEREMGARLARNLVANNIMDYIELSDKYSIVEIGVRDEWIGKTLIELNMRARFGLNVVAIRGEGGQIDVSPGAQRRMNQADILVVIGSNQDIKRVTNLEIS</sequence>
<dbReference type="Gene3D" id="3.40.50.720">
    <property type="entry name" value="NAD(P)-binding Rossmann-like Domain"/>
    <property type="match status" value="1"/>
</dbReference>
<dbReference type="InterPro" id="IPR050721">
    <property type="entry name" value="Trk_Ktr_HKT_K-transport"/>
</dbReference>
<evidence type="ECO:0000313" key="4">
    <source>
        <dbReference type="Proteomes" id="UP000657006"/>
    </source>
</evidence>
<dbReference type="Proteomes" id="UP000657006">
    <property type="component" value="Unassembled WGS sequence"/>
</dbReference>
<dbReference type="InterPro" id="IPR006037">
    <property type="entry name" value="RCK_C"/>
</dbReference>
<dbReference type="SUPFAM" id="SSF116726">
    <property type="entry name" value="TrkA C-terminal domain-like"/>
    <property type="match status" value="1"/>
</dbReference>
<dbReference type="PROSITE" id="PS51201">
    <property type="entry name" value="RCK_N"/>
    <property type="match status" value="1"/>
</dbReference>
<name>A0A926DQ30_9FIRM</name>
<dbReference type="SUPFAM" id="SSF51735">
    <property type="entry name" value="NAD(P)-binding Rossmann-fold domains"/>
    <property type="match status" value="1"/>
</dbReference>
<dbReference type="Gene3D" id="3.30.70.1450">
    <property type="entry name" value="Regulator of K+ conductance, C-terminal domain"/>
    <property type="match status" value="1"/>
</dbReference>
<feature type="domain" description="RCK N-terminal" evidence="1">
    <location>
        <begin position="5"/>
        <end position="121"/>
    </location>
</feature>
<feature type="domain" description="RCK C-terminal" evidence="2">
    <location>
        <begin position="138"/>
        <end position="223"/>
    </location>
</feature>
<evidence type="ECO:0000313" key="3">
    <source>
        <dbReference type="EMBL" id="MBC8542446.1"/>
    </source>
</evidence>
<dbReference type="GO" id="GO:0006813">
    <property type="term" value="P:potassium ion transport"/>
    <property type="evidence" value="ECO:0007669"/>
    <property type="project" value="InterPro"/>
</dbReference>
<gene>
    <name evidence="3" type="ORF">H8730_02645</name>
</gene>
<dbReference type="Pfam" id="PF02254">
    <property type="entry name" value="TrkA_N"/>
    <property type="match status" value="1"/>
</dbReference>
<dbReference type="EMBL" id="JACRSQ010000002">
    <property type="protein sequence ID" value="MBC8542446.1"/>
    <property type="molecule type" value="Genomic_DNA"/>
</dbReference>
<evidence type="ECO:0000259" key="1">
    <source>
        <dbReference type="PROSITE" id="PS51201"/>
    </source>
</evidence>
<comment type="caution">
    <text evidence="3">The sequence shown here is derived from an EMBL/GenBank/DDBJ whole genome shotgun (WGS) entry which is preliminary data.</text>
</comment>
<dbReference type="PROSITE" id="PS51202">
    <property type="entry name" value="RCK_C"/>
    <property type="match status" value="1"/>
</dbReference>
<organism evidence="3 4">
    <name type="scientific">Bianquea renquensis</name>
    <dbReference type="NCBI Taxonomy" id="2763661"/>
    <lineage>
        <taxon>Bacteria</taxon>
        <taxon>Bacillati</taxon>
        <taxon>Bacillota</taxon>
        <taxon>Clostridia</taxon>
        <taxon>Eubacteriales</taxon>
        <taxon>Bianqueaceae</taxon>
        <taxon>Bianquea</taxon>
    </lineage>
</organism>
<dbReference type="InterPro" id="IPR036721">
    <property type="entry name" value="RCK_C_sf"/>
</dbReference>
<keyword evidence="4" id="KW-1185">Reference proteome</keyword>
<protein>
    <submittedName>
        <fullName evidence="3">TrkA family potassium uptake protein</fullName>
    </submittedName>
</protein>
<dbReference type="InterPro" id="IPR003148">
    <property type="entry name" value="RCK_N"/>
</dbReference>
<dbReference type="GO" id="GO:0008324">
    <property type="term" value="F:monoatomic cation transmembrane transporter activity"/>
    <property type="evidence" value="ECO:0007669"/>
    <property type="project" value="InterPro"/>
</dbReference>
<evidence type="ECO:0000259" key="2">
    <source>
        <dbReference type="PROSITE" id="PS51202"/>
    </source>
</evidence>
<reference evidence="3" key="1">
    <citation type="submission" date="2020-08" db="EMBL/GenBank/DDBJ databases">
        <title>Genome public.</title>
        <authorList>
            <person name="Liu C."/>
            <person name="Sun Q."/>
        </authorList>
    </citation>
    <scope>NUCLEOTIDE SEQUENCE</scope>
    <source>
        <strain evidence="3">NSJ-32</strain>
    </source>
</reference>
<dbReference type="PANTHER" id="PTHR43833:SF7">
    <property type="entry name" value="KTR SYSTEM POTASSIUM UPTAKE PROTEIN C"/>
    <property type="match status" value="1"/>
</dbReference>
<dbReference type="InterPro" id="IPR036291">
    <property type="entry name" value="NAD(P)-bd_dom_sf"/>
</dbReference>
<proteinExistence type="predicted"/>
<dbReference type="PANTHER" id="PTHR43833">
    <property type="entry name" value="POTASSIUM CHANNEL PROTEIN 2-RELATED-RELATED"/>
    <property type="match status" value="1"/>
</dbReference>
<dbReference type="RefSeq" id="WP_249289324.1">
    <property type="nucleotide sequence ID" value="NZ_JACRSQ010000002.1"/>
</dbReference>
<dbReference type="Pfam" id="PF02080">
    <property type="entry name" value="TrkA_C"/>
    <property type="match status" value="1"/>
</dbReference>